<sequence>MSGIKQSISMIEIRGNIWPNHSNEKTLILSVTKKGMFTPDRAYEAQRLYQLHSEFSRRINYL</sequence>
<proteinExistence type="predicted"/>
<comment type="caution">
    <text evidence="1">The sequence shown here is derived from an EMBL/GenBank/DDBJ whole genome shotgun (WGS) entry which is preliminary data.</text>
</comment>
<organism evidence="1 2">
    <name type="scientific">Vibrio rumoiensis 1S-45</name>
    <dbReference type="NCBI Taxonomy" id="1188252"/>
    <lineage>
        <taxon>Bacteria</taxon>
        <taxon>Pseudomonadati</taxon>
        <taxon>Pseudomonadota</taxon>
        <taxon>Gammaproteobacteria</taxon>
        <taxon>Vibrionales</taxon>
        <taxon>Vibrionaceae</taxon>
        <taxon>Vibrio</taxon>
    </lineage>
</organism>
<name>A0A1E5E2E6_9VIBR</name>
<dbReference type="EMBL" id="AJYK02000065">
    <property type="protein sequence ID" value="OEF25218.1"/>
    <property type="molecule type" value="Genomic_DNA"/>
</dbReference>
<accession>A0A1E5E2E6</accession>
<dbReference type="Proteomes" id="UP000094070">
    <property type="component" value="Unassembled WGS sequence"/>
</dbReference>
<reference evidence="1 2" key="1">
    <citation type="journal article" date="2012" name="Science">
        <title>Ecological populations of bacteria act as socially cohesive units of antibiotic production and resistance.</title>
        <authorList>
            <person name="Cordero O.X."/>
            <person name="Wildschutte H."/>
            <person name="Kirkup B."/>
            <person name="Proehl S."/>
            <person name="Ngo L."/>
            <person name="Hussain F."/>
            <person name="Le Roux F."/>
            <person name="Mincer T."/>
            <person name="Polz M.F."/>
        </authorList>
    </citation>
    <scope>NUCLEOTIDE SEQUENCE [LARGE SCALE GENOMIC DNA]</scope>
    <source>
        <strain evidence="1 2">1S-45</strain>
    </source>
</reference>
<evidence type="ECO:0000313" key="2">
    <source>
        <dbReference type="Proteomes" id="UP000094070"/>
    </source>
</evidence>
<keyword evidence="2" id="KW-1185">Reference proteome</keyword>
<evidence type="ECO:0000313" key="1">
    <source>
        <dbReference type="EMBL" id="OEF25218.1"/>
    </source>
</evidence>
<dbReference type="AlphaFoldDB" id="A0A1E5E2E6"/>
<gene>
    <name evidence="1" type="ORF">A1QC_09425</name>
</gene>
<protein>
    <submittedName>
        <fullName evidence="1">Uncharacterized protein</fullName>
    </submittedName>
</protein>